<name>A0A1I0TGR2_9BACL</name>
<organism evidence="1 2">
    <name type="scientific">Parageobacillus thermantarcticus</name>
    <dbReference type="NCBI Taxonomy" id="186116"/>
    <lineage>
        <taxon>Bacteria</taxon>
        <taxon>Bacillati</taxon>
        <taxon>Bacillota</taxon>
        <taxon>Bacilli</taxon>
        <taxon>Bacillales</taxon>
        <taxon>Anoxybacillaceae</taxon>
        <taxon>Parageobacillus</taxon>
    </lineage>
</organism>
<evidence type="ECO:0000313" key="2">
    <source>
        <dbReference type="Proteomes" id="UP000198650"/>
    </source>
</evidence>
<accession>A0A1I0TGR2</accession>
<dbReference type="STRING" id="186116.SAMN05192569_102817"/>
<evidence type="ECO:0008006" key="3">
    <source>
        <dbReference type="Google" id="ProtNLM"/>
    </source>
</evidence>
<keyword evidence="2" id="KW-1185">Reference proteome</keyword>
<dbReference type="EMBL" id="FOJS01000028">
    <property type="protein sequence ID" value="SFA50930.1"/>
    <property type="molecule type" value="Genomic_DNA"/>
</dbReference>
<sequence>MSVKFELDYKAIEHLEMKMAKLPDKMESATNDVLHTDGIRIATEEITKLIPVSTRKGKIRNKQHAKYSNWSKSEKINLGFVIKARGGAANKKGSFGYLVFPNEGRGAHNPIEQRFMERGLEAATPKILSKLHERIDKVLEEEL</sequence>
<proteinExistence type="predicted"/>
<evidence type="ECO:0000313" key="1">
    <source>
        <dbReference type="EMBL" id="SFA50930.1"/>
    </source>
</evidence>
<dbReference type="Proteomes" id="UP000198650">
    <property type="component" value="Unassembled WGS sequence"/>
</dbReference>
<protein>
    <recommendedName>
        <fullName evidence="3">Phage protein, HK97 gp10 family</fullName>
    </recommendedName>
</protein>
<dbReference type="AlphaFoldDB" id="A0A1I0TGR2"/>
<gene>
    <name evidence="1" type="ORF">SAMN05192569_102817</name>
</gene>
<reference evidence="2" key="1">
    <citation type="submission" date="2016-10" db="EMBL/GenBank/DDBJ databases">
        <authorList>
            <person name="Varghese N."/>
            <person name="Submissions S."/>
        </authorList>
    </citation>
    <scope>NUCLEOTIDE SEQUENCE [LARGE SCALE GENOMIC DNA]</scope>
    <source>
        <strain evidence="2">M1</strain>
    </source>
</reference>